<dbReference type="Pfam" id="PF12706">
    <property type="entry name" value="Lactamase_B_2"/>
    <property type="match status" value="1"/>
</dbReference>
<dbReference type="InterPro" id="IPR001279">
    <property type="entry name" value="Metallo-B-lactamas"/>
</dbReference>
<dbReference type="InterPro" id="IPR036866">
    <property type="entry name" value="RibonucZ/Hydroxyglut_hydro"/>
</dbReference>
<dbReference type="SUPFAM" id="SSF56281">
    <property type="entry name" value="Metallo-hydrolase/oxidoreductase"/>
    <property type="match status" value="1"/>
</dbReference>
<protein>
    <submittedName>
        <fullName evidence="2">MBL fold metallo-hydrolase</fullName>
    </submittedName>
</protein>
<dbReference type="EMBL" id="JAPDDS010000003">
    <property type="protein sequence ID" value="MCW1884513.1"/>
    <property type="molecule type" value="Genomic_DNA"/>
</dbReference>
<accession>A0ABT3FLQ3</accession>
<evidence type="ECO:0000313" key="3">
    <source>
        <dbReference type="Proteomes" id="UP001207930"/>
    </source>
</evidence>
<proteinExistence type="predicted"/>
<comment type="caution">
    <text evidence="2">The sequence shown here is derived from an EMBL/GenBank/DDBJ whole genome shotgun (WGS) entry which is preliminary data.</text>
</comment>
<name>A0ABT3FLQ3_9BACT</name>
<dbReference type="CDD" id="cd16279">
    <property type="entry name" value="metallo-hydrolase-like_MBL-fold"/>
    <property type="match status" value="1"/>
</dbReference>
<evidence type="ECO:0000259" key="1">
    <source>
        <dbReference type="Pfam" id="PF12706"/>
    </source>
</evidence>
<organism evidence="2 3">
    <name type="scientific">Luteolibacter flavescens</name>
    <dbReference type="NCBI Taxonomy" id="1859460"/>
    <lineage>
        <taxon>Bacteria</taxon>
        <taxon>Pseudomonadati</taxon>
        <taxon>Verrucomicrobiota</taxon>
        <taxon>Verrucomicrobiia</taxon>
        <taxon>Verrucomicrobiales</taxon>
        <taxon>Verrucomicrobiaceae</taxon>
        <taxon>Luteolibacter</taxon>
    </lineage>
</organism>
<dbReference type="PANTHER" id="PTHR42663">
    <property type="entry name" value="HYDROLASE C777.06C-RELATED-RELATED"/>
    <property type="match status" value="1"/>
</dbReference>
<gene>
    <name evidence="2" type="ORF">OKA04_07200</name>
</gene>
<dbReference type="RefSeq" id="WP_264500471.1">
    <property type="nucleotide sequence ID" value="NZ_JAPDDS010000003.1"/>
</dbReference>
<reference evidence="2 3" key="1">
    <citation type="submission" date="2022-10" db="EMBL/GenBank/DDBJ databases">
        <title>Luteolibacter flavescens strain MCCC 1K03193, whole genome shotgun sequencing project.</title>
        <authorList>
            <person name="Zhao G."/>
            <person name="Shen L."/>
        </authorList>
    </citation>
    <scope>NUCLEOTIDE SEQUENCE [LARGE SCALE GENOMIC DNA]</scope>
    <source>
        <strain evidence="2 3">MCCC 1K03193</strain>
    </source>
</reference>
<sequence length="261" mass="28604">MAADFELTFLGTGTSIGVPVIGCKCHVCTSEDPRNQRTRSSVHVRAGDFSVLVDSGPDLRAQALREGLTKVDAVLYTHSHVDHVVGFDELRAFCWHREDPLPLHATADCMATLKKMFGWAFSEENIYRGYIKPDPQIIAGPMTFGDLTVTPLPVEHAKAETVGFLFEVPGLPSTAYIPDVKSVPPETIALLKRADTLIIDALRSLPHPTHLSTEEALAIIGEAGVSRGWLTHLGHENDHHELEATLPHHVRVAYDGLKIRG</sequence>
<evidence type="ECO:0000313" key="2">
    <source>
        <dbReference type="EMBL" id="MCW1884513.1"/>
    </source>
</evidence>
<feature type="domain" description="Metallo-beta-lactamase" evidence="1">
    <location>
        <begin position="51"/>
        <end position="232"/>
    </location>
</feature>
<keyword evidence="3" id="KW-1185">Reference proteome</keyword>
<dbReference type="Gene3D" id="3.60.15.10">
    <property type="entry name" value="Ribonuclease Z/Hydroxyacylglutathione hydrolase-like"/>
    <property type="match status" value="1"/>
</dbReference>
<dbReference type="PANTHER" id="PTHR42663:SF6">
    <property type="entry name" value="HYDROLASE C777.06C-RELATED"/>
    <property type="match status" value="1"/>
</dbReference>
<dbReference type="Proteomes" id="UP001207930">
    <property type="component" value="Unassembled WGS sequence"/>
</dbReference>